<organism evidence="5 6">
    <name type="scientific">Methylomarinovum tepidoasis</name>
    <dbReference type="NCBI Taxonomy" id="2840183"/>
    <lineage>
        <taxon>Bacteria</taxon>
        <taxon>Pseudomonadati</taxon>
        <taxon>Pseudomonadota</taxon>
        <taxon>Gammaproteobacteria</taxon>
        <taxon>Methylococcales</taxon>
        <taxon>Methylothermaceae</taxon>
        <taxon>Methylomarinovum</taxon>
    </lineage>
</organism>
<protein>
    <recommendedName>
        <fullName evidence="4">Glycosyltransferase 2-like domain-containing protein</fullName>
    </recommendedName>
</protein>
<dbReference type="GO" id="GO:0016757">
    <property type="term" value="F:glycosyltransferase activity"/>
    <property type="evidence" value="ECO:0007669"/>
    <property type="project" value="UniProtKB-KW"/>
</dbReference>
<dbReference type="CDD" id="cd00761">
    <property type="entry name" value="Glyco_tranf_GTA_type"/>
    <property type="match status" value="1"/>
</dbReference>
<dbReference type="KEGG" id="meiy:MIN45_P2172"/>
<dbReference type="InterPro" id="IPR029044">
    <property type="entry name" value="Nucleotide-diphossugar_trans"/>
</dbReference>
<dbReference type="SUPFAM" id="SSF53448">
    <property type="entry name" value="Nucleotide-diphospho-sugar transferases"/>
    <property type="match status" value="1"/>
</dbReference>
<dbReference type="PANTHER" id="PTHR43179:SF12">
    <property type="entry name" value="GALACTOFURANOSYLTRANSFERASE GLFT2"/>
    <property type="match status" value="1"/>
</dbReference>
<dbReference type="InterPro" id="IPR001173">
    <property type="entry name" value="Glyco_trans_2-like"/>
</dbReference>
<keyword evidence="2" id="KW-0328">Glycosyltransferase</keyword>
<dbReference type="Gene3D" id="3.90.550.10">
    <property type="entry name" value="Spore Coat Polysaccharide Biosynthesis Protein SpsA, Chain A"/>
    <property type="match status" value="1"/>
</dbReference>
<comment type="similarity">
    <text evidence="1">Belongs to the glycosyltransferase 2 family.</text>
</comment>
<evidence type="ECO:0000256" key="1">
    <source>
        <dbReference type="ARBA" id="ARBA00006739"/>
    </source>
</evidence>
<keyword evidence="6" id="KW-1185">Reference proteome</keyword>
<dbReference type="PANTHER" id="PTHR43179">
    <property type="entry name" value="RHAMNOSYLTRANSFERASE WBBL"/>
    <property type="match status" value="1"/>
</dbReference>
<gene>
    <name evidence="5" type="ORF">MIN45_P2172</name>
</gene>
<evidence type="ECO:0000259" key="4">
    <source>
        <dbReference type="Pfam" id="PF00535"/>
    </source>
</evidence>
<proteinExistence type="inferred from homology"/>
<dbReference type="AlphaFoldDB" id="A0AAU9D4C2"/>
<feature type="domain" description="Glycosyltransferase 2-like" evidence="4">
    <location>
        <begin position="7"/>
        <end position="147"/>
    </location>
</feature>
<reference evidence="6" key="1">
    <citation type="journal article" date="2024" name="Int. J. Syst. Evol. Microbiol.">
        <title>Methylomarinovum tepidoasis sp. nov., a moderately thermophilic methanotroph of the family Methylothermaceae isolated from a deep-sea hydrothermal field.</title>
        <authorList>
            <person name="Hirayama H."/>
            <person name="Takaki Y."/>
            <person name="Abe M."/>
            <person name="Miyazaki M."/>
            <person name="Uematsu K."/>
            <person name="Matsui Y."/>
            <person name="Takai K."/>
        </authorList>
    </citation>
    <scope>NUCLEOTIDE SEQUENCE [LARGE SCALE GENOMIC DNA]</scope>
    <source>
        <strain evidence="6">IN45</strain>
    </source>
</reference>
<name>A0AAU9D4C2_9GAMM</name>
<dbReference type="EMBL" id="AP024718">
    <property type="protein sequence ID" value="BCX89799.1"/>
    <property type="molecule type" value="Genomic_DNA"/>
</dbReference>
<sequence length="313" mass="35924">MDNTPLTIVICTHNRANLLQHTLVSIREAYRPPHCDLNVLVIANACKDRTIELLKTWQNVADFPSLRYYEEPRPGKSLALNLAIRKIDHGWLAFVDDDHRIDHDYLTAIVDAIHAWPEATMFCGRILPDWRGDEPTWVHDTGPYRVYPLPIPCFELGETPFSVTKDDRIPGGGNLIVHRDVFRRVGEFSTHLGPEGHNLRGGEDSDLVLRALHQGETLQYVPSIVQYHHIDTQRLKLPYLLKKSFQRSFSITLARHPHSRSIPPYLLRKLLHHLVQLTVSFDFMKFRFHLMRIAGTLGEMTGMITALNRAPEA</sequence>
<dbReference type="Pfam" id="PF00535">
    <property type="entry name" value="Glycos_transf_2"/>
    <property type="match status" value="1"/>
</dbReference>
<keyword evidence="3" id="KW-0808">Transferase</keyword>
<evidence type="ECO:0000313" key="5">
    <source>
        <dbReference type="EMBL" id="BCX89799.1"/>
    </source>
</evidence>
<evidence type="ECO:0000313" key="6">
    <source>
        <dbReference type="Proteomes" id="UP001321450"/>
    </source>
</evidence>
<evidence type="ECO:0000256" key="3">
    <source>
        <dbReference type="ARBA" id="ARBA00022679"/>
    </source>
</evidence>
<dbReference type="Proteomes" id="UP001321450">
    <property type="component" value="Chromosome"/>
</dbReference>
<evidence type="ECO:0000256" key="2">
    <source>
        <dbReference type="ARBA" id="ARBA00022676"/>
    </source>
</evidence>
<accession>A0AAU9D4C2</accession>